<evidence type="ECO:0000313" key="2">
    <source>
        <dbReference type="EMBL" id="KAF5324224.1"/>
    </source>
</evidence>
<organism evidence="2 3">
    <name type="scientific">Psilocybe cf. subviscida</name>
    <dbReference type="NCBI Taxonomy" id="2480587"/>
    <lineage>
        <taxon>Eukaryota</taxon>
        <taxon>Fungi</taxon>
        <taxon>Dikarya</taxon>
        <taxon>Basidiomycota</taxon>
        <taxon>Agaricomycotina</taxon>
        <taxon>Agaricomycetes</taxon>
        <taxon>Agaricomycetidae</taxon>
        <taxon>Agaricales</taxon>
        <taxon>Agaricineae</taxon>
        <taxon>Strophariaceae</taxon>
        <taxon>Psilocybe</taxon>
    </lineage>
</organism>
<name>A0A8H5F5A2_9AGAR</name>
<gene>
    <name evidence="2" type="ORF">D9619_011277</name>
</gene>
<evidence type="ECO:0000313" key="3">
    <source>
        <dbReference type="Proteomes" id="UP000567179"/>
    </source>
</evidence>
<feature type="region of interest" description="Disordered" evidence="1">
    <location>
        <begin position="1"/>
        <end position="32"/>
    </location>
</feature>
<sequence length="212" mass="23444">MSFRVDPTAAMTTTHPTSDVLAPNPQPPGLSRPGHVIAVEEIQGDTTLFPSHRRWYLPHHLLVVAAISVRIARPTPITYSSPTVSSTGPLKSPRAGIQSSLSRATVLAAVALTPPPCASLCRTRILLQRRLRVLSITISRPIWPIALIASLVRLRIPHLHMHPPQRHWHSVFFRRTRISRSASRDVFSSHFGQLQVRSTIPPLCLSCVNNVS</sequence>
<protein>
    <submittedName>
        <fullName evidence="2">Uncharacterized protein</fullName>
    </submittedName>
</protein>
<dbReference type="EMBL" id="JAACJJ010000016">
    <property type="protein sequence ID" value="KAF5324224.1"/>
    <property type="molecule type" value="Genomic_DNA"/>
</dbReference>
<accession>A0A8H5F5A2</accession>
<dbReference type="Proteomes" id="UP000567179">
    <property type="component" value="Unassembled WGS sequence"/>
</dbReference>
<comment type="caution">
    <text evidence="2">The sequence shown here is derived from an EMBL/GenBank/DDBJ whole genome shotgun (WGS) entry which is preliminary data.</text>
</comment>
<keyword evidence="3" id="KW-1185">Reference proteome</keyword>
<evidence type="ECO:0000256" key="1">
    <source>
        <dbReference type="SAM" id="MobiDB-lite"/>
    </source>
</evidence>
<proteinExistence type="predicted"/>
<reference evidence="2 3" key="1">
    <citation type="journal article" date="2020" name="ISME J.">
        <title>Uncovering the hidden diversity of litter-decomposition mechanisms in mushroom-forming fungi.</title>
        <authorList>
            <person name="Floudas D."/>
            <person name="Bentzer J."/>
            <person name="Ahren D."/>
            <person name="Johansson T."/>
            <person name="Persson P."/>
            <person name="Tunlid A."/>
        </authorList>
    </citation>
    <scope>NUCLEOTIDE SEQUENCE [LARGE SCALE GENOMIC DNA]</scope>
    <source>
        <strain evidence="2 3">CBS 101986</strain>
    </source>
</reference>
<dbReference type="AlphaFoldDB" id="A0A8H5F5A2"/>